<evidence type="ECO:0000313" key="1">
    <source>
        <dbReference type="EMBL" id="AZA11448.1"/>
    </source>
</evidence>
<sequence length="121" mass="13940">MWCELKPVVLPKRSTIDESVWHQDICFTVRRCPQHHRLVSWNIGSQRLSRSGKQHSAPWKCGGRLREISKKSCHEHTFEPLSMRRAQYMGSAECIQGLLESIVAFTTAHPGLEPKGDILYR</sequence>
<protein>
    <submittedName>
        <fullName evidence="1">Uncharacterized protein</fullName>
    </submittedName>
</protein>
<reference evidence="1 2" key="1">
    <citation type="submission" date="2018-11" db="EMBL/GenBank/DDBJ databases">
        <authorList>
            <person name="Kleinhagauer T."/>
            <person name="Glaeser S.P."/>
            <person name="Spergser J."/>
            <person name="Ruckert C."/>
            <person name="Kaempfer P."/>
            <person name="Busse H.-J."/>
        </authorList>
    </citation>
    <scope>NUCLEOTIDE SEQUENCE [LARGE SCALE GENOMIC DNA]</scope>
    <source>
        <strain evidence="1 2">W8</strain>
    </source>
</reference>
<dbReference type="KEGG" id="cgk:CGERO_05705"/>
<gene>
    <name evidence="1" type="ORF">CGERO_05705</name>
</gene>
<dbReference type="AlphaFoldDB" id="A0A3G6J3A2"/>
<organism evidence="1 2">
    <name type="scientific">Corynebacterium gerontici</name>
    <dbReference type="NCBI Taxonomy" id="2079234"/>
    <lineage>
        <taxon>Bacteria</taxon>
        <taxon>Bacillati</taxon>
        <taxon>Actinomycetota</taxon>
        <taxon>Actinomycetes</taxon>
        <taxon>Mycobacteriales</taxon>
        <taxon>Corynebacteriaceae</taxon>
        <taxon>Corynebacterium</taxon>
    </lineage>
</organism>
<proteinExistence type="predicted"/>
<accession>A0A3G6J3A2</accession>
<evidence type="ECO:0000313" key="2">
    <source>
        <dbReference type="Proteomes" id="UP000271587"/>
    </source>
</evidence>
<dbReference type="Proteomes" id="UP000271587">
    <property type="component" value="Chromosome"/>
</dbReference>
<dbReference type="EMBL" id="CP033897">
    <property type="protein sequence ID" value="AZA11448.1"/>
    <property type="molecule type" value="Genomic_DNA"/>
</dbReference>
<name>A0A3G6J3A2_9CORY</name>
<keyword evidence="2" id="KW-1185">Reference proteome</keyword>